<organism evidence="9 10">
    <name type="scientific">Lentilactobacillus kosonis</name>
    <dbReference type="NCBI Taxonomy" id="2810561"/>
    <lineage>
        <taxon>Bacteria</taxon>
        <taxon>Bacillati</taxon>
        <taxon>Bacillota</taxon>
        <taxon>Bacilli</taxon>
        <taxon>Lactobacillales</taxon>
        <taxon>Lactobacillaceae</taxon>
        <taxon>Lentilactobacillus</taxon>
    </lineage>
</organism>
<accession>A0A401FMI3</accession>
<dbReference type="InterPro" id="IPR014718">
    <property type="entry name" value="GH-type_carb-bd"/>
</dbReference>
<feature type="binding site" evidence="8">
    <location>
        <begin position="175"/>
        <end position="177"/>
    </location>
    <ligand>
        <name>beta-D-galactose</name>
        <dbReference type="ChEBI" id="CHEBI:27667"/>
    </ligand>
</feature>
<dbReference type="InterPro" id="IPR011013">
    <property type="entry name" value="Gal_mutarotase_sf_dom"/>
</dbReference>
<evidence type="ECO:0000256" key="1">
    <source>
        <dbReference type="ARBA" id="ARBA00005028"/>
    </source>
</evidence>
<comment type="similarity">
    <text evidence="2 5">Belongs to the aldose epimerase family.</text>
</comment>
<evidence type="ECO:0000256" key="4">
    <source>
        <dbReference type="ARBA" id="ARBA00023277"/>
    </source>
</evidence>
<keyword evidence="10" id="KW-1185">Reference proteome</keyword>
<dbReference type="UniPathway" id="UPA00242"/>
<dbReference type="GO" id="GO:0004034">
    <property type="term" value="F:aldose 1-epimerase activity"/>
    <property type="evidence" value="ECO:0007669"/>
    <property type="project" value="TreeGrafter"/>
</dbReference>
<comment type="catalytic activity">
    <reaction evidence="5">
        <text>alpha-maltose = beta-maltose</text>
        <dbReference type="Rhea" id="RHEA:21228"/>
        <dbReference type="ChEBI" id="CHEBI:18147"/>
        <dbReference type="ChEBI" id="CHEBI:18167"/>
        <dbReference type="EC" id="5.1.3.21"/>
    </reaction>
</comment>
<gene>
    <name evidence="9" type="ORF">NBRC111893_1741</name>
</gene>
<reference evidence="9 10" key="1">
    <citation type="submission" date="2017-11" db="EMBL/GenBank/DDBJ databases">
        <title>Draft Genome Sequence of Lactobacillus curieae NBRC 111893 isolated from Koso, a Japanese sugar-Vegetable Fermented Beverage.</title>
        <authorList>
            <person name="Chiou T.Y."/>
            <person name="Oshima K."/>
            <person name="Suda W."/>
            <person name="Hattori M."/>
            <person name="Takahashi T."/>
        </authorList>
    </citation>
    <scope>NUCLEOTIDE SEQUENCE [LARGE SCALE GENOMIC DNA]</scope>
    <source>
        <strain evidence="9 10">NBRC111893</strain>
    </source>
</reference>
<evidence type="ECO:0000256" key="2">
    <source>
        <dbReference type="ARBA" id="ARBA00006206"/>
    </source>
</evidence>
<sequence length="341" mass="37914">MTVKQEAFGSYQGTPVIKYTITNKNDVSISVLTLGGTLYEFLVPTNNGEKHNLILSFETAETYLDNPFYLCMAVGRTAGRITKGAYTLNGKTFHLDQNEGETNLHGGKHGFSSFVWDGSINDNKVILTKHIDTVVDSFPGNLDATIEYSLSDDNELKIKYTANSDADTIFNPTQHIYFNLGNTDNILNHTLQINADRHLDLNKDDKTPNGKFLDVKSTAFDFEDTHNLGDSIEKKRAQTGSDFDDVFVINDHQASEPIAVLTDPESNRKVTIKSARNGLVAFTPDDLSSLTFKNYGIGTKYMAIALEAQNLPDAINHDDFGDILLPANQERSYEISYKAEF</sequence>
<dbReference type="InterPro" id="IPR008183">
    <property type="entry name" value="Aldose_1/G6P_1-epimerase"/>
</dbReference>
<dbReference type="Proteomes" id="UP000286974">
    <property type="component" value="Unassembled WGS sequence"/>
</dbReference>
<dbReference type="GO" id="GO:0050558">
    <property type="term" value="F:maltose epimerase activity"/>
    <property type="evidence" value="ECO:0007669"/>
    <property type="project" value="UniProtKB-EC"/>
</dbReference>
<protein>
    <recommendedName>
        <fullName evidence="5">Maltose epimerase</fullName>
        <ecNumber evidence="5">5.1.3.21</ecNumber>
    </recommendedName>
</protein>
<comment type="caution">
    <text evidence="9">The sequence shown here is derived from an EMBL/GenBank/DDBJ whole genome shotgun (WGS) entry which is preliminary data.</text>
</comment>
<dbReference type="EMBL" id="BEXA01000003">
    <property type="protein sequence ID" value="GAY73595.1"/>
    <property type="molecule type" value="Genomic_DNA"/>
</dbReference>
<dbReference type="PIRSF" id="PIRSF005096">
    <property type="entry name" value="GALM"/>
    <property type="match status" value="1"/>
</dbReference>
<evidence type="ECO:0000313" key="9">
    <source>
        <dbReference type="EMBL" id="GAY73595.1"/>
    </source>
</evidence>
<dbReference type="InterPro" id="IPR015443">
    <property type="entry name" value="Aldose_1-epimerase"/>
</dbReference>
<dbReference type="PANTHER" id="PTHR10091">
    <property type="entry name" value="ALDOSE-1-EPIMERASE"/>
    <property type="match status" value="1"/>
</dbReference>
<dbReference type="Gene3D" id="2.70.98.10">
    <property type="match status" value="1"/>
</dbReference>
<dbReference type="RefSeq" id="WP_125008505.1">
    <property type="nucleotide sequence ID" value="NZ_BEXA01000003.1"/>
</dbReference>
<proteinExistence type="inferred from homology"/>
<comment type="pathway">
    <text evidence="1 5">Carbohydrate metabolism; hexose metabolism.</text>
</comment>
<feature type="binding site" evidence="7">
    <location>
        <position position="244"/>
    </location>
    <ligand>
        <name>beta-D-galactose</name>
        <dbReference type="ChEBI" id="CHEBI:27667"/>
    </ligand>
</feature>
<evidence type="ECO:0000256" key="8">
    <source>
        <dbReference type="PIRSR" id="PIRSR005096-3"/>
    </source>
</evidence>
<dbReference type="GO" id="GO:0006006">
    <property type="term" value="P:glucose metabolic process"/>
    <property type="evidence" value="ECO:0007669"/>
    <property type="project" value="TreeGrafter"/>
</dbReference>
<keyword evidence="3 5" id="KW-0413">Isomerase</keyword>
<comment type="function">
    <text evidence="5">Catalyzes the interconversion of alpha and beta anomers of maltose.</text>
</comment>
<dbReference type="Pfam" id="PF01263">
    <property type="entry name" value="Aldose_epim"/>
    <property type="match status" value="1"/>
</dbReference>
<name>A0A401FMI3_9LACO</name>
<feature type="active site" description="Proton donor" evidence="6">
    <location>
        <position position="175"/>
    </location>
</feature>
<dbReference type="GO" id="GO:0030246">
    <property type="term" value="F:carbohydrate binding"/>
    <property type="evidence" value="ECO:0007669"/>
    <property type="project" value="InterPro"/>
</dbReference>
<dbReference type="CDD" id="cd09019">
    <property type="entry name" value="galactose_mutarotase_like"/>
    <property type="match status" value="1"/>
</dbReference>
<evidence type="ECO:0000256" key="3">
    <source>
        <dbReference type="ARBA" id="ARBA00023235"/>
    </source>
</evidence>
<dbReference type="SUPFAM" id="SSF74650">
    <property type="entry name" value="Galactose mutarotase-like"/>
    <property type="match status" value="1"/>
</dbReference>
<evidence type="ECO:0000256" key="7">
    <source>
        <dbReference type="PIRSR" id="PIRSR005096-2"/>
    </source>
</evidence>
<evidence type="ECO:0000256" key="5">
    <source>
        <dbReference type="PIRNR" id="PIRNR005096"/>
    </source>
</evidence>
<dbReference type="InterPro" id="IPR047215">
    <property type="entry name" value="Galactose_mutarotase-like"/>
</dbReference>
<evidence type="ECO:0000313" key="10">
    <source>
        <dbReference type="Proteomes" id="UP000286974"/>
    </source>
</evidence>
<dbReference type="AlphaFoldDB" id="A0A401FMI3"/>
<feature type="active site" description="Proton acceptor" evidence="6">
    <location>
        <position position="307"/>
    </location>
</feature>
<dbReference type="EC" id="5.1.3.21" evidence="5"/>
<dbReference type="GO" id="GO:0005737">
    <property type="term" value="C:cytoplasm"/>
    <property type="evidence" value="ECO:0007669"/>
    <property type="project" value="TreeGrafter"/>
</dbReference>
<dbReference type="PANTHER" id="PTHR10091:SF0">
    <property type="entry name" value="GALACTOSE MUTAROTASE"/>
    <property type="match status" value="1"/>
</dbReference>
<dbReference type="OrthoDB" id="9779408at2"/>
<keyword evidence="4 5" id="KW-0119">Carbohydrate metabolism</keyword>
<dbReference type="GO" id="GO:0033499">
    <property type="term" value="P:galactose catabolic process via UDP-galactose, Leloir pathway"/>
    <property type="evidence" value="ECO:0007669"/>
    <property type="project" value="TreeGrafter"/>
</dbReference>
<evidence type="ECO:0000256" key="6">
    <source>
        <dbReference type="PIRSR" id="PIRSR005096-1"/>
    </source>
</evidence>